<dbReference type="GeneID" id="63863214"/>
<protein>
    <submittedName>
        <fullName evidence="2">Uncharacterized protein</fullName>
    </submittedName>
</protein>
<proteinExistence type="predicted"/>
<evidence type="ECO:0000256" key="1">
    <source>
        <dbReference type="SAM" id="Phobius"/>
    </source>
</evidence>
<evidence type="ECO:0000313" key="2">
    <source>
        <dbReference type="EMBL" id="RAK72088.1"/>
    </source>
</evidence>
<gene>
    <name evidence="2" type="ORF">BO72DRAFT_453007</name>
</gene>
<feature type="transmembrane region" description="Helical" evidence="1">
    <location>
        <begin position="20"/>
        <end position="44"/>
    </location>
</feature>
<dbReference type="RefSeq" id="XP_040796100.1">
    <property type="nucleotide sequence ID" value="XM_040945881.1"/>
</dbReference>
<keyword evidence="1" id="KW-1133">Transmembrane helix</keyword>
<organism evidence="2 3">
    <name type="scientific">Aspergillus fijiensis CBS 313.89</name>
    <dbReference type="NCBI Taxonomy" id="1448319"/>
    <lineage>
        <taxon>Eukaryota</taxon>
        <taxon>Fungi</taxon>
        <taxon>Dikarya</taxon>
        <taxon>Ascomycota</taxon>
        <taxon>Pezizomycotina</taxon>
        <taxon>Eurotiomycetes</taxon>
        <taxon>Eurotiomycetidae</taxon>
        <taxon>Eurotiales</taxon>
        <taxon>Aspergillaceae</taxon>
        <taxon>Aspergillus</taxon>
    </lineage>
</organism>
<reference evidence="2 3" key="1">
    <citation type="submission" date="2018-02" db="EMBL/GenBank/DDBJ databases">
        <title>The genomes of Aspergillus section Nigri reveals drivers in fungal speciation.</title>
        <authorList>
            <consortium name="DOE Joint Genome Institute"/>
            <person name="Vesth T.C."/>
            <person name="Nybo J."/>
            <person name="Theobald S."/>
            <person name="Brandl J."/>
            <person name="Frisvad J.C."/>
            <person name="Nielsen K.F."/>
            <person name="Lyhne E.K."/>
            <person name="Kogle M.E."/>
            <person name="Kuo A."/>
            <person name="Riley R."/>
            <person name="Clum A."/>
            <person name="Nolan M."/>
            <person name="Lipzen A."/>
            <person name="Salamov A."/>
            <person name="Henrissat B."/>
            <person name="Wiebenga A."/>
            <person name="De vries R.P."/>
            <person name="Grigoriev I.V."/>
            <person name="Mortensen U.H."/>
            <person name="Andersen M.R."/>
            <person name="Baker S.E."/>
        </authorList>
    </citation>
    <scope>NUCLEOTIDE SEQUENCE [LARGE SCALE GENOMIC DNA]</scope>
    <source>
        <strain evidence="2 3">CBS 313.89</strain>
    </source>
</reference>
<dbReference type="Proteomes" id="UP000249789">
    <property type="component" value="Unassembled WGS sequence"/>
</dbReference>
<keyword evidence="1" id="KW-0472">Membrane</keyword>
<dbReference type="AlphaFoldDB" id="A0A8G1RG16"/>
<keyword evidence="3" id="KW-1185">Reference proteome</keyword>
<keyword evidence="1" id="KW-0812">Transmembrane</keyword>
<evidence type="ECO:0000313" key="3">
    <source>
        <dbReference type="Proteomes" id="UP000249789"/>
    </source>
</evidence>
<accession>A0A8G1RG16</accession>
<name>A0A8G1RG16_9EURO</name>
<sequence>MPGACFLIVRIWRGRGAATLFVHVLPLAWLHFSNFSSVLTWIVWGHAQWFG</sequence>
<dbReference type="EMBL" id="KZ824702">
    <property type="protein sequence ID" value="RAK72088.1"/>
    <property type="molecule type" value="Genomic_DNA"/>
</dbReference>
<dbReference type="VEuPathDB" id="FungiDB:BO72DRAFT_453007"/>